<dbReference type="EMBL" id="GISG01241942">
    <property type="protein sequence ID" value="MBA4668963.1"/>
    <property type="molecule type" value="Transcribed_RNA"/>
</dbReference>
<reference evidence="1" key="1">
    <citation type="journal article" date="2013" name="J. Plant Res.">
        <title>Effect of fungi and light on seed germination of three Opuntia species from semiarid lands of central Mexico.</title>
        <authorList>
            <person name="Delgado-Sanchez P."/>
            <person name="Jimenez-Bremont J.F."/>
            <person name="Guerrero-Gonzalez Mde L."/>
            <person name="Flores J."/>
        </authorList>
    </citation>
    <scope>NUCLEOTIDE SEQUENCE</scope>
    <source>
        <tissue evidence="1">Cladode</tissue>
    </source>
</reference>
<reference evidence="1" key="2">
    <citation type="submission" date="2020-07" db="EMBL/GenBank/DDBJ databases">
        <authorList>
            <person name="Vera ALvarez R."/>
            <person name="Arias-Moreno D.M."/>
            <person name="Jimenez-Jacinto V."/>
            <person name="Jimenez-Bremont J.F."/>
            <person name="Swaminathan K."/>
            <person name="Moose S.P."/>
            <person name="Guerrero-Gonzalez M.L."/>
            <person name="Marino-Ramirez L."/>
            <person name="Landsman D."/>
            <person name="Rodriguez-Kessler M."/>
            <person name="Delgado-Sanchez P."/>
        </authorList>
    </citation>
    <scope>NUCLEOTIDE SEQUENCE</scope>
    <source>
        <tissue evidence="1">Cladode</tissue>
    </source>
</reference>
<protein>
    <submittedName>
        <fullName evidence="1">Uncharacterized protein</fullName>
    </submittedName>
</protein>
<accession>A0A7C9ENG9</accession>
<name>A0A7C9ENG9_OPUST</name>
<evidence type="ECO:0000313" key="1">
    <source>
        <dbReference type="EMBL" id="MBA4668965.1"/>
    </source>
</evidence>
<sequence length="118" mass="12212">MVPIKLDWEAPSVPCSGIGSLGDRRDAIPLVNCVKADFAEFPDVDSSCPPPNGNGIFKFLAHDDMPSDCLGEVPADSLLTLALAGGVGCISEALAEVMFNASADSDSILCSTSSHNSQ</sequence>
<dbReference type="EMBL" id="GISG01241943">
    <property type="protein sequence ID" value="MBA4668964.1"/>
    <property type="molecule type" value="Transcribed_RNA"/>
</dbReference>
<proteinExistence type="predicted"/>
<organism evidence="1">
    <name type="scientific">Opuntia streptacantha</name>
    <name type="common">Prickly pear cactus</name>
    <name type="synonym">Opuntia cardona</name>
    <dbReference type="NCBI Taxonomy" id="393608"/>
    <lineage>
        <taxon>Eukaryota</taxon>
        <taxon>Viridiplantae</taxon>
        <taxon>Streptophyta</taxon>
        <taxon>Embryophyta</taxon>
        <taxon>Tracheophyta</taxon>
        <taxon>Spermatophyta</taxon>
        <taxon>Magnoliopsida</taxon>
        <taxon>eudicotyledons</taxon>
        <taxon>Gunneridae</taxon>
        <taxon>Pentapetalae</taxon>
        <taxon>Caryophyllales</taxon>
        <taxon>Cactineae</taxon>
        <taxon>Cactaceae</taxon>
        <taxon>Opuntioideae</taxon>
        <taxon>Opuntia</taxon>
    </lineage>
</organism>
<dbReference type="EMBL" id="GISG01241944">
    <property type="protein sequence ID" value="MBA4668965.1"/>
    <property type="molecule type" value="Transcribed_RNA"/>
</dbReference>
<dbReference type="AlphaFoldDB" id="A0A7C9ENG9"/>